<evidence type="ECO:0000256" key="1">
    <source>
        <dbReference type="SAM" id="MobiDB-lite"/>
    </source>
</evidence>
<dbReference type="Proteomes" id="UP001432190">
    <property type="component" value="Chromosome"/>
</dbReference>
<protein>
    <submittedName>
        <fullName evidence="2">Uncharacterized protein</fullName>
    </submittedName>
</protein>
<dbReference type="RefSeq" id="WP_328852277.1">
    <property type="nucleotide sequence ID" value="NZ_CP108084.1"/>
</dbReference>
<evidence type="ECO:0000313" key="2">
    <source>
        <dbReference type="EMBL" id="WUP50770.1"/>
    </source>
</evidence>
<keyword evidence="3" id="KW-1185">Reference proteome</keyword>
<feature type="region of interest" description="Disordered" evidence="1">
    <location>
        <begin position="19"/>
        <end position="41"/>
    </location>
</feature>
<sequence length="407" mass="44684">MSGSPKYTVVDLDAARRAEVEAARRRREEERRRRREEARRRRLDAGVRATTTRRDALVNRLRQLAETARTLPQHAEVIAELSRAVALAPPVDEPGVTVVGRQLRRVERRVDALVTAVAAALSRQERARAVDLALEPLSGLADGERLDPTGHRSVAALRDQARRHHGDDRSFGKIHEQLRGAVVAHVATVRDRQGQLLRMAAESDELATRLEAVLADAEAARVPVTGAAELRAEVSELRARSGDGSVTRWEQRAAELRRHVEAVTADVDAHLDRMERMAIIVEAASTALPAAGLRVVPDSLTERDDAVIFVAERADGSAIELTVHSDDGDGNRLEYRVDGADTVVETSVDGTTSRCDLTEELLERFHTELGRQGVAAHGLHWAGKPAEPRPPARQALANPAHQLRERA</sequence>
<organism evidence="2 3">
    <name type="scientific">Micromonospora globbae</name>
    <dbReference type="NCBI Taxonomy" id="1894969"/>
    <lineage>
        <taxon>Bacteria</taxon>
        <taxon>Bacillati</taxon>
        <taxon>Actinomycetota</taxon>
        <taxon>Actinomycetes</taxon>
        <taxon>Micromonosporales</taxon>
        <taxon>Micromonosporaceae</taxon>
        <taxon>Micromonospora</taxon>
    </lineage>
</organism>
<proteinExistence type="predicted"/>
<gene>
    <name evidence="2" type="ORF">OG994_04435</name>
</gene>
<name>A0ABZ1S8H3_9ACTN</name>
<accession>A0ABZ1S8H3</accession>
<dbReference type="EMBL" id="CP108084">
    <property type="protein sequence ID" value="WUP50770.1"/>
    <property type="molecule type" value="Genomic_DNA"/>
</dbReference>
<evidence type="ECO:0000313" key="3">
    <source>
        <dbReference type="Proteomes" id="UP001432190"/>
    </source>
</evidence>
<feature type="region of interest" description="Disordered" evidence="1">
    <location>
        <begin position="381"/>
        <end position="407"/>
    </location>
</feature>
<reference evidence="2" key="1">
    <citation type="submission" date="2022-10" db="EMBL/GenBank/DDBJ databases">
        <title>The complete genomes of actinobacterial strains from the NBC collection.</title>
        <authorList>
            <person name="Joergensen T.S."/>
            <person name="Alvarez Arevalo M."/>
            <person name="Sterndorff E.B."/>
            <person name="Faurdal D."/>
            <person name="Vuksanovic O."/>
            <person name="Mourched A.-S."/>
            <person name="Charusanti P."/>
            <person name="Shaw S."/>
            <person name="Blin K."/>
            <person name="Weber T."/>
        </authorList>
    </citation>
    <scope>NUCLEOTIDE SEQUENCE</scope>
    <source>
        <strain evidence="2">NBC_00256</strain>
    </source>
</reference>